<dbReference type="RefSeq" id="WP_013923658.1">
    <property type="nucleotide sequence ID" value="NC_015696.1"/>
</dbReference>
<dbReference type="EMBL" id="CP002872">
    <property type="protein sequence ID" value="AEI36832.1"/>
    <property type="molecule type" value="Genomic_DNA"/>
</dbReference>
<dbReference type="Proteomes" id="UP000000490">
    <property type="component" value="Chromosome"/>
</dbReference>
<sequence>MSNLVVSNALIKCSFGTAPTPLTALPKGPFVKGQSQLSATVNDHIPVANIKPFGSCQSPSNPLGMGKPIVPTPCPCMPVTVAPWSPPAMKTKINSQPALLKKAKCMCIWGGQISIVMPGQVITTAK</sequence>
<gene>
    <name evidence="1" type="ordered locus">F7308_1908</name>
</gene>
<evidence type="ECO:0000313" key="2">
    <source>
        <dbReference type="Proteomes" id="UP000000490"/>
    </source>
</evidence>
<name>A0ABM5MCI8_FRAST</name>
<dbReference type="InterPro" id="IPR025460">
    <property type="entry name" value="DUF4280"/>
</dbReference>
<accession>A0ABM5MCI8</accession>
<protein>
    <recommendedName>
        <fullName evidence="3">DUF4280 domain-containing protein</fullName>
    </recommendedName>
</protein>
<proteinExistence type="predicted"/>
<evidence type="ECO:0008006" key="3">
    <source>
        <dbReference type="Google" id="ProtNLM"/>
    </source>
</evidence>
<evidence type="ECO:0000313" key="1">
    <source>
        <dbReference type="EMBL" id="AEI36832.1"/>
    </source>
</evidence>
<organism evidence="1 2">
    <name type="scientific">Francisella salina</name>
    <dbReference type="NCBI Taxonomy" id="573569"/>
    <lineage>
        <taxon>Bacteria</taxon>
        <taxon>Pseudomonadati</taxon>
        <taxon>Pseudomonadota</taxon>
        <taxon>Gammaproteobacteria</taxon>
        <taxon>Thiotrichales</taxon>
        <taxon>Francisellaceae</taxon>
        <taxon>Francisella</taxon>
    </lineage>
</organism>
<reference evidence="1" key="1">
    <citation type="submission" date="2011-05" db="EMBL/GenBank/DDBJ databases">
        <authorList>
            <person name="Kuske C.R."/>
            <person name="Challacombe J.F."/>
            <person name="Siddaramappa S."/>
            <person name="Petersen J.M."/>
            <person name="Bruce D.C."/>
        </authorList>
    </citation>
    <scope>NUCLEOTIDE SEQUENCE</scope>
    <source>
        <strain evidence="1">TX077308</strain>
    </source>
</reference>
<dbReference type="Pfam" id="PF14107">
    <property type="entry name" value="DUF4280"/>
    <property type="match status" value="1"/>
</dbReference>
<keyword evidence="2" id="KW-1185">Reference proteome</keyword>